<dbReference type="EMBL" id="JAUDCG010000054">
    <property type="protein sequence ID" value="MDM8157957.1"/>
    <property type="molecule type" value="Genomic_DNA"/>
</dbReference>
<protein>
    <submittedName>
        <fullName evidence="8">PTS glucose transporter subunit IIA</fullName>
    </submittedName>
</protein>
<evidence type="ECO:0000256" key="1">
    <source>
        <dbReference type="ARBA" id="ARBA00004496"/>
    </source>
</evidence>
<reference evidence="9" key="1">
    <citation type="submission" date="2023-06" db="EMBL/GenBank/DDBJ databases">
        <title>Identification and characterization of horizontal gene transfer across gut microbiota members of farm animals based on homology search.</title>
        <authorList>
            <person name="Zeman M."/>
            <person name="Kubasova T."/>
            <person name="Jahodarova E."/>
            <person name="Nykrynova M."/>
            <person name="Rychlik I."/>
        </authorList>
    </citation>
    <scope>NUCLEOTIDE SEQUENCE [LARGE SCALE GENOMIC DNA]</scope>
    <source>
        <strain evidence="9">ET39</strain>
    </source>
</reference>
<keyword evidence="9" id="KW-1185">Reference proteome</keyword>
<comment type="subcellular location">
    <subcellularLocation>
        <location evidence="1">Cytoplasm</location>
    </subcellularLocation>
</comment>
<comment type="caution">
    <text evidence="8">The sequence shown here is derived from an EMBL/GenBank/DDBJ whole genome shotgun (WGS) entry which is preliminary data.</text>
</comment>
<dbReference type="InterPro" id="IPR011055">
    <property type="entry name" value="Dup_hybrid_motif"/>
</dbReference>
<dbReference type="Proteomes" id="UP001529340">
    <property type="component" value="Unassembled WGS sequence"/>
</dbReference>
<keyword evidence="5" id="KW-0598">Phosphotransferase system</keyword>
<keyword evidence="2" id="KW-0813">Transport</keyword>
<reference evidence="8 9" key="2">
    <citation type="submission" date="2023-06" db="EMBL/GenBank/DDBJ databases">
        <title>Identification and characterization of horizontal gene transfer across gut microbiota members of farm animals based on homology search.</title>
        <authorList>
            <person name="Schwarzerova J."/>
            <person name="Nykrynova M."/>
            <person name="Jureckova K."/>
            <person name="Cejkova D."/>
            <person name="Rychlik I."/>
        </authorList>
    </citation>
    <scope>NUCLEOTIDE SEQUENCE [LARGE SCALE GENOMIC DNA]</scope>
    <source>
        <strain evidence="8 9">ET39</strain>
    </source>
</reference>
<dbReference type="PROSITE" id="PS51093">
    <property type="entry name" value="PTS_EIIA_TYPE_1"/>
    <property type="match status" value="1"/>
</dbReference>
<evidence type="ECO:0000256" key="6">
    <source>
        <dbReference type="ARBA" id="ARBA00022777"/>
    </source>
</evidence>
<evidence type="ECO:0000256" key="4">
    <source>
        <dbReference type="ARBA" id="ARBA00022679"/>
    </source>
</evidence>
<accession>A0ABT7UEA2</accession>
<sequence>MFRLFQKEVQLYAPVKGTCVPLEQVPDAMFAQKLLGDGVAFVFRGDTISAPCSGEVVMTAQTRHALGIRTANKAEVMLHVGLDSVNLNGNGFSMLVHAGERVKKGQPLIRLDRAVLEAAGIDLITPMVVTSKDYAVDVQALGDADEHTAVLNIHKRS</sequence>
<dbReference type="PANTHER" id="PTHR45008:SF1">
    <property type="entry name" value="PTS SYSTEM GLUCOSE-SPECIFIC EIIA COMPONENT"/>
    <property type="match status" value="1"/>
</dbReference>
<feature type="domain" description="PTS EIIA type-1" evidence="7">
    <location>
        <begin position="27"/>
        <end position="131"/>
    </location>
</feature>
<dbReference type="RefSeq" id="WP_289608397.1">
    <property type="nucleotide sequence ID" value="NZ_JAUDCG010000054.1"/>
</dbReference>
<reference evidence="8 9" key="3">
    <citation type="submission" date="2023-06" db="EMBL/GenBank/DDBJ databases">
        <authorList>
            <person name="Zeman M."/>
            <person name="Kubasova T."/>
            <person name="Jahodarova E."/>
            <person name="Nykrynova M."/>
            <person name="Rychlik I."/>
        </authorList>
    </citation>
    <scope>NUCLEOTIDE SEQUENCE [LARGE SCALE GENOMIC DNA]</scope>
    <source>
        <strain evidence="8 9">ET39</strain>
    </source>
</reference>
<keyword evidence="4" id="KW-0808">Transferase</keyword>
<evidence type="ECO:0000256" key="2">
    <source>
        <dbReference type="ARBA" id="ARBA00022448"/>
    </source>
</evidence>
<keyword evidence="6" id="KW-0418">Kinase</keyword>
<evidence type="ECO:0000313" key="8">
    <source>
        <dbReference type="EMBL" id="MDM8157957.1"/>
    </source>
</evidence>
<evidence type="ECO:0000256" key="3">
    <source>
        <dbReference type="ARBA" id="ARBA00022597"/>
    </source>
</evidence>
<dbReference type="Gene3D" id="2.70.70.10">
    <property type="entry name" value="Glucose Permease (Domain IIA)"/>
    <property type="match status" value="1"/>
</dbReference>
<gene>
    <name evidence="8" type="ORF">QUV96_09975</name>
</gene>
<dbReference type="Pfam" id="PF00358">
    <property type="entry name" value="PTS_EIIA_1"/>
    <property type="match status" value="1"/>
</dbReference>
<name>A0ABT7UEA2_9FIRM</name>
<evidence type="ECO:0000259" key="7">
    <source>
        <dbReference type="PROSITE" id="PS51093"/>
    </source>
</evidence>
<proteinExistence type="predicted"/>
<dbReference type="PANTHER" id="PTHR45008">
    <property type="entry name" value="PTS SYSTEM GLUCOSE-SPECIFIC EIIA COMPONENT"/>
    <property type="match status" value="1"/>
</dbReference>
<dbReference type="InterPro" id="IPR050890">
    <property type="entry name" value="PTS_EIIA_component"/>
</dbReference>
<evidence type="ECO:0000313" key="9">
    <source>
        <dbReference type="Proteomes" id="UP001529340"/>
    </source>
</evidence>
<dbReference type="NCBIfam" id="TIGR00830">
    <property type="entry name" value="PTBA"/>
    <property type="match status" value="1"/>
</dbReference>
<dbReference type="SUPFAM" id="SSF51261">
    <property type="entry name" value="Duplicated hybrid motif"/>
    <property type="match status" value="1"/>
</dbReference>
<dbReference type="InterPro" id="IPR001127">
    <property type="entry name" value="PTS_EIIA_1_perm"/>
</dbReference>
<keyword evidence="3 8" id="KW-0762">Sugar transport</keyword>
<evidence type="ECO:0000256" key="5">
    <source>
        <dbReference type="ARBA" id="ARBA00022683"/>
    </source>
</evidence>
<organism evidence="8 9">
    <name type="scientific">Amedibacillus dolichus</name>
    <dbReference type="NCBI Taxonomy" id="31971"/>
    <lineage>
        <taxon>Bacteria</taxon>
        <taxon>Bacillati</taxon>
        <taxon>Bacillota</taxon>
        <taxon>Erysipelotrichia</taxon>
        <taxon>Erysipelotrichales</taxon>
        <taxon>Erysipelotrichaceae</taxon>
        <taxon>Amedibacillus</taxon>
    </lineage>
</organism>